<reference evidence="9 10" key="1">
    <citation type="submission" date="2019-02" db="EMBL/GenBank/DDBJ databases">
        <title>Deep-cultivation of Planctomycetes and their phenomic and genomic characterization uncovers novel biology.</title>
        <authorList>
            <person name="Wiegand S."/>
            <person name="Jogler M."/>
            <person name="Boedeker C."/>
            <person name="Pinto D."/>
            <person name="Vollmers J."/>
            <person name="Rivas-Marin E."/>
            <person name="Kohn T."/>
            <person name="Peeters S.H."/>
            <person name="Heuer A."/>
            <person name="Rast P."/>
            <person name="Oberbeckmann S."/>
            <person name="Bunk B."/>
            <person name="Jeske O."/>
            <person name="Meyerdierks A."/>
            <person name="Storesund J.E."/>
            <person name="Kallscheuer N."/>
            <person name="Luecker S."/>
            <person name="Lage O.M."/>
            <person name="Pohl T."/>
            <person name="Merkel B.J."/>
            <person name="Hornburger P."/>
            <person name="Mueller R.-W."/>
            <person name="Bruemmer F."/>
            <person name="Labrenz M."/>
            <person name="Spormann A.M."/>
            <person name="Op den Camp H."/>
            <person name="Overmann J."/>
            <person name="Amann R."/>
            <person name="Jetten M.S.M."/>
            <person name="Mascher T."/>
            <person name="Medema M.H."/>
            <person name="Devos D.P."/>
            <person name="Kaster A.-K."/>
            <person name="Ovreas L."/>
            <person name="Rohde M."/>
            <person name="Galperin M.Y."/>
            <person name="Jogler C."/>
        </authorList>
    </citation>
    <scope>NUCLEOTIDE SEQUENCE [LARGE SCALE GENOMIC DNA]</scope>
    <source>
        <strain evidence="9 10">V22</strain>
    </source>
</reference>
<dbReference type="InterPro" id="IPR005813">
    <property type="entry name" value="Ribosomal_bL20"/>
</dbReference>
<comment type="function">
    <text evidence="7 8">Binds directly to 23S ribosomal RNA and is necessary for the in vitro assembly process of the 50S ribosomal subunit. It is not involved in the protein synthesizing functions of that subunit.</text>
</comment>
<dbReference type="EMBL" id="CP036316">
    <property type="protein sequence ID" value="QDT66256.1"/>
    <property type="molecule type" value="Genomic_DNA"/>
</dbReference>
<dbReference type="FunFam" id="1.10.1900.20:FF:000001">
    <property type="entry name" value="50S ribosomal protein L20"/>
    <property type="match status" value="1"/>
</dbReference>
<dbReference type="GO" id="GO:0000027">
    <property type="term" value="P:ribosomal large subunit assembly"/>
    <property type="evidence" value="ECO:0007669"/>
    <property type="project" value="UniProtKB-UniRule"/>
</dbReference>
<sequence length="122" mass="14026">MRVRIGAARHKKKKRLFKEAKGNRGGRANLIRTVKETLVRSRAYAYRDRKVRKREFRRLWITRITAACRMRGLSYSVFIHGLTLAQIELDRKSLSELAINEPQVFDEIVAIVKDAKSAASAA</sequence>
<dbReference type="GO" id="GO:0003735">
    <property type="term" value="F:structural constituent of ribosome"/>
    <property type="evidence" value="ECO:0007669"/>
    <property type="project" value="InterPro"/>
</dbReference>
<gene>
    <name evidence="7 9" type="primary">rplT</name>
    <name evidence="9" type="ORF">V22_35210</name>
</gene>
<evidence type="ECO:0000313" key="10">
    <source>
        <dbReference type="Proteomes" id="UP000319976"/>
    </source>
</evidence>
<dbReference type="Gene3D" id="1.10.1900.20">
    <property type="entry name" value="Ribosomal protein L20"/>
    <property type="match status" value="1"/>
</dbReference>
<dbReference type="GO" id="GO:0005840">
    <property type="term" value="C:ribosome"/>
    <property type="evidence" value="ECO:0007669"/>
    <property type="project" value="UniProtKB-KW"/>
</dbReference>
<dbReference type="GO" id="GO:0019843">
    <property type="term" value="F:rRNA binding"/>
    <property type="evidence" value="ECO:0007669"/>
    <property type="project" value="UniProtKB-UniRule"/>
</dbReference>
<keyword evidence="4 7" id="KW-0689">Ribosomal protein</keyword>
<dbReference type="CDD" id="cd07026">
    <property type="entry name" value="Ribosomal_L20"/>
    <property type="match status" value="1"/>
</dbReference>
<dbReference type="PRINTS" id="PR00062">
    <property type="entry name" value="RIBOSOMALL20"/>
</dbReference>
<evidence type="ECO:0000256" key="6">
    <source>
        <dbReference type="ARBA" id="ARBA00035172"/>
    </source>
</evidence>
<dbReference type="Pfam" id="PF00453">
    <property type="entry name" value="Ribosomal_L20"/>
    <property type="match status" value="1"/>
</dbReference>
<dbReference type="InterPro" id="IPR035566">
    <property type="entry name" value="Ribosomal_protein_bL20_C"/>
</dbReference>
<dbReference type="AlphaFoldDB" id="A0A517TD14"/>
<comment type="similarity">
    <text evidence="1 7 8">Belongs to the bacterial ribosomal protein bL20 family.</text>
</comment>
<name>A0A517TD14_9PLAN</name>
<evidence type="ECO:0000256" key="5">
    <source>
        <dbReference type="ARBA" id="ARBA00023274"/>
    </source>
</evidence>
<protein>
    <recommendedName>
        <fullName evidence="6 7">Large ribosomal subunit protein bL20</fullName>
    </recommendedName>
</protein>
<dbReference type="NCBIfam" id="TIGR01032">
    <property type="entry name" value="rplT_bact"/>
    <property type="match status" value="1"/>
</dbReference>
<evidence type="ECO:0000256" key="7">
    <source>
        <dbReference type="HAMAP-Rule" id="MF_00382"/>
    </source>
</evidence>
<dbReference type="KEGG" id="chya:V22_35210"/>
<evidence type="ECO:0000256" key="1">
    <source>
        <dbReference type="ARBA" id="ARBA00007698"/>
    </source>
</evidence>
<dbReference type="OrthoDB" id="9808966at2"/>
<dbReference type="HAMAP" id="MF_00382">
    <property type="entry name" value="Ribosomal_bL20"/>
    <property type="match status" value="1"/>
</dbReference>
<keyword evidence="5 7" id="KW-0687">Ribonucleoprotein</keyword>
<dbReference type="RefSeq" id="WP_145265206.1">
    <property type="nucleotide sequence ID" value="NZ_CP036316.1"/>
</dbReference>
<evidence type="ECO:0000256" key="8">
    <source>
        <dbReference type="RuleBase" id="RU000560"/>
    </source>
</evidence>
<dbReference type="PANTHER" id="PTHR10986">
    <property type="entry name" value="39S RIBOSOMAL PROTEIN L20"/>
    <property type="match status" value="1"/>
</dbReference>
<dbReference type="Gene3D" id="6.10.160.10">
    <property type="match status" value="1"/>
</dbReference>
<evidence type="ECO:0000256" key="2">
    <source>
        <dbReference type="ARBA" id="ARBA00022730"/>
    </source>
</evidence>
<evidence type="ECO:0000256" key="3">
    <source>
        <dbReference type="ARBA" id="ARBA00022884"/>
    </source>
</evidence>
<organism evidence="9 10">
    <name type="scientific">Calycomorphotria hydatis</name>
    <dbReference type="NCBI Taxonomy" id="2528027"/>
    <lineage>
        <taxon>Bacteria</taxon>
        <taxon>Pseudomonadati</taxon>
        <taxon>Planctomycetota</taxon>
        <taxon>Planctomycetia</taxon>
        <taxon>Planctomycetales</taxon>
        <taxon>Planctomycetaceae</taxon>
        <taxon>Calycomorphotria</taxon>
    </lineage>
</organism>
<accession>A0A517TD14</accession>
<dbReference type="GO" id="GO:1990904">
    <property type="term" value="C:ribonucleoprotein complex"/>
    <property type="evidence" value="ECO:0007669"/>
    <property type="project" value="UniProtKB-KW"/>
</dbReference>
<evidence type="ECO:0000256" key="4">
    <source>
        <dbReference type="ARBA" id="ARBA00022980"/>
    </source>
</evidence>
<dbReference type="Proteomes" id="UP000319976">
    <property type="component" value="Chromosome"/>
</dbReference>
<dbReference type="SUPFAM" id="SSF74731">
    <property type="entry name" value="Ribosomal protein L20"/>
    <property type="match status" value="1"/>
</dbReference>
<evidence type="ECO:0000313" key="9">
    <source>
        <dbReference type="EMBL" id="QDT66256.1"/>
    </source>
</evidence>
<keyword evidence="10" id="KW-1185">Reference proteome</keyword>
<keyword evidence="2 7" id="KW-0699">rRNA-binding</keyword>
<dbReference type="GO" id="GO:0006412">
    <property type="term" value="P:translation"/>
    <property type="evidence" value="ECO:0007669"/>
    <property type="project" value="InterPro"/>
</dbReference>
<proteinExistence type="inferred from homology"/>
<keyword evidence="3 7" id="KW-0694">RNA-binding</keyword>